<dbReference type="AlphaFoldDB" id="A0A3R9ZQZ3"/>
<reference evidence="1 2" key="1">
    <citation type="submission" date="2018-12" db="EMBL/GenBank/DDBJ databases">
        <title>Mesorhizobium carbonis sp. nov., isolated from coal mine water.</title>
        <authorList>
            <person name="Xin W."/>
            <person name="Xu Z."/>
            <person name="Xiang F."/>
            <person name="Zhang J."/>
            <person name="Xi L."/>
            <person name="Liu J."/>
        </authorList>
    </citation>
    <scope>NUCLEOTIDE SEQUENCE [LARGE SCALE GENOMIC DNA]</scope>
    <source>
        <strain evidence="1 2">B2.3</strain>
    </source>
</reference>
<accession>A0A3R9ZQZ3</accession>
<dbReference type="GO" id="GO:0032259">
    <property type="term" value="P:methylation"/>
    <property type="evidence" value="ECO:0007669"/>
    <property type="project" value="UniProtKB-KW"/>
</dbReference>
<dbReference type="Proteomes" id="UP000278398">
    <property type="component" value="Unassembled WGS sequence"/>
</dbReference>
<dbReference type="InterPro" id="IPR029063">
    <property type="entry name" value="SAM-dependent_MTases_sf"/>
</dbReference>
<evidence type="ECO:0000313" key="2">
    <source>
        <dbReference type="Proteomes" id="UP000278398"/>
    </source>
</evidence>
<dbReference type="GO" id="GO:0008168">
    <property type="term" value="F:methyltransferase activity"/>
    <property type="evidence" value="ECO:0007669"/>
    <property type="project" value="UniProtKB-KW"/>
</dbReference>
<organism evidence="1 2">
    <name type="scientific">Aquibium carbonis</name>
    <dbReference type="NCBI Taxonomy" id="2495581"/>
    <lineage>
        <taxon>Bacteria</taxon>
        <taxon>Pseudomonadati</taxon>
        <taxon>Pseudomonadota</taxon>
        <taxon>Alphaproteobacteria</taxon>
        <taxon>Hyphomicrobiales</taxon>
        <taxon>Phyllobacteriaceae</taxon>
        <taxon>Aquibium</taxon>
    </lineage>
</organism>
<keyword evidence="2" id="KW-1185">Reference proteome</keyword>
<sequence length="242" mass="27864">MTNASITGAALGAPAKADPYANAQSIEFRFRARRFAHVQRMIEAILIERGRADILDLGGTETYWRIGADFIRANRHRLTITMINPEPQAIQDRDVFSFHEASATDPALFADRGFDLVHSNSVVEHVGDWQAMQDFAANARRLAPRYYIQTPNYWFPYEPHFRFPGFQYLPAAARARLIMRFSLGFFRRIEDRAEADDIIRHHRLLSTREMRRLFPDAEVFHEKAFGLNKSIIALRDASPRLG</sequence>
<evidence type="ECO:0000313" key="1">
    <source>
        <dbReference type="EMBL" id="RST85653.1"/>
    </source>
</evidence>
<dbReference type="Gene3D" id="3.40.50.150">
    <property type="entry name" value="Vaccinia Virus protein VP39"/>
    <property type="match status" value="1"/>
</dbReference>
<dbReference type="OrthoDB" id="7260171at2"/>
<keyword evidence="1" id="KW-0808">Transferase</keyword>
<comment type="caution">
    <text evidence="1">The sequence shown here is derived from an EMBL/GenBank/DDBJ whole genome shotgun (WGS) entry which is preliminary data.</text>
</comment>
<keyword evidence="1" id="KW-0489">Methyltransferase</keyword>
<dbReference type="EMBL" id="RWKW01000052">
    <property type="protein sequence ID" value="RST85653.1"/>
    <property type="molecule type" value="Genomic_DNA"/>
</dbReference>
<gene>
    <name evidence="1" type="ORF">EJC49_14780</name>
</gene>
<protein>
    <submittedName>
        <fullName evidence="1">Class I SAM-dependent methyltransferase</fullName>
    </submittedName>
</protein>
<dbReference type="RefSeq" id="WP_126700701.1">
    <property type="nucleotide sequence ID" value="NZ_RWKW01000052.1"/>
</dbReference>
<dbReference type="SUPFAM" id="SSF53335">
    <property type="entry name" value="S-adenosyl-L-methionine-dependent methyltransferases"/>
    <property type="match status" value="1"/>
</dbReference>
<proteinExistence type="predicted"/>
<name>A0A3R9ZQZ3_9HYPH</name>